<protein>
    <recommendedName>
        <fullName evidence="4">EF-hand domain-containing protein</fullName>
    </recommendedName>
</protein>
<evidence type="ECO:0000313" key="2">
    <source>
        <dbReference type="EMBL" id="OEU13940.1"/>
    </source>
</evidence>
<proteinExistence type="predicted"/>
<feature type="region of interest" description="Disordered" evidence="1">
    <location>
        <begin position="800"/>
        <end position="821"/>
    </location>
</feature>
<feature type="compositionally biased region" description="Basic and acidic residues" evidence="1">
    <location>
        <begin position="228"/>
        <end position="259"/>
    </location>
</feature>
<feature type="compositionally biased region" description="Low complexity" evidence="1">
    <location>
        <begin position="763"/>
        <end position="776"/>
    </location>
</feature>
<feature type="compositionally biased region" description="Polar residues" evidence="1">
    <location>
        <begin position="549"/>
        <end position="566"/>
    </location>
</feature>
<feature type="compositionally biased region" description="Low complexity" evidence="1">
    <location>
        <begin position="1041"/>
        <end position="1059"/>
    </location>
</feature>
<name>A0A1E7F714_9STRA</name>
<evidence type="ECO:0000256" key="1">
    <source>
        <dbReference type="SAM" id="MobiDB-lite"/>
    </source>
</evidence>
<feature type="region of interest" description="Disordered" evidence="1">
    <location>
        <begin position="700"/>
        <end position="725"/>
    </location>
</feature>
<keyword evidence="3" id="KW-1185">Reference proteome</keyword>
<feature type="compositionally biased region" description="Low complexity" evidence="1">
    <location>
        <begin position="206"/>
        <end position="216"/>
    </location>
</feature>
<evidence type="ECO:0008006" key="4">
    <source>
        <dbReference type="Google" id="ProtNLM"/>
    </source>
</evidence>
<feature type="compositionally biased region" description="Low complexity" evidence="1">
    <location>
        <begin position="318"/>
        <end position="327"/>
    </location>
</feature>
<feature type="compositionally biased region" description="Basic and acidic residues" evidence="1">
    <location>
        <begin position="1126"/>
        <end position="1142"/>
    </location>
</feature>
<feature type="region of interest" description="Disordered" evidence="1">
    <location>
        <begin position="548"/>
        <end position="570"/>
    </location>
</feature>
<organism evidence="2 3">
    <name type="scientific">Fragilariopsis cylindrus CCMP1102</name>
    <dbReference type="NCBI Taxonomy" id="635003"/>
    <lineage>
        <taxon>Eukaryota</taxon>
        <taxon>Sar</taxon>
        <taxon>Stramenopiles</taxon>
        <taxon>Ochrophyta</taxon>
        <taxon>Bacillariophyta</taxon>
        <taxon>Bacillariophyceae</taxon>
        <taxon>Bacillariophycidae</taxon>
        <taxon>Bacillariales</taxon>
        <taxon>Bacillariaceae</taxon>
        <taxon>Fragilariopsis</taxon>
    </lineage>
</organism>
<evidence type="ECO:0000313" key="3">
    <source>
        <dbReference type="Proteomes" id="UP000095751"/>
    </source>
</evidence>
<feature type="compositionally biased region" description="Basic and acidic residues" evidence="1">
    <location>
        <begin position="1234"/>
        <end position="1246"/>
    </location>
</feature>
<feature type="compositionally biased region" description="Acidic residues" evidence="1">
    <location>
        <begin position="1290"/>
        <end position="1303"/>
    </location>
</feature>
<accession>A0A1E7F714</accession>
<dbReference type="InParanoid" id="A0A1E7F714"/>
<reference evidence="2 3" key="1">
    <citation type="submission" date="2016-09" db="EMBL/GenBank/DDBJ databases">
        <title>Extensive genetic diversity and differential bi-allelic expression allows diatom success in the polar Southern Ocean.</title>
        <authorList>
            <consortium name="DOE Joint Genome Institute"/>
            <person name="Mock T."/>
            <person name="Otillar R.P."/>
            <person name="Strauss J."/>
            <person name="Dupont C."/>
            <person name="Frickenhaus S."/>
            <person name="Maumus F."/>
            <person name="Mcmullan M."/>
            <person name="Sanges R."/>
            <person name="Schmutz J."/>
            <person name="Toseland A."/>
            <person name="Valas R."/>
            <person name="Veluchamy A."/>
            <person name="Ward B.J."/>
            <person name="Allen A."/>
            <person name="Barry K."/>
            <person name="Falciatore A."/>
            <person name="Ferrante M."/>
            <person name="Fortunato A.E."/>
            <person name="Gloeckner G."/>
            <person name="Gruber A."/>
            <person name="Hipkin R."/>
            <person name="Janech M."/>
            <person name="Kroth P."/>
            <person name="Leese F."/>
            <person name="Lindquist E."/>
            <person name="Lyon B.R."/>
            <person name="Martin J."/>
            <person name="Mayer C."/>
            <person name="Parker M."/>
            <person name="Quesneville H."/>
            <person name="Raymond J."/>
            <person name="Uhlig C."/>
            <person name="Valentin K.U."/>
            <person name="Worden A.Z."/>
            <person name="Armbrust E.V."/>
            <person name="Bowler C."/>
            <person name="Green B."/>
            <person name="Moulton V."/>
            <person name="Van Oosterhout C."/>
            <person name="Grigoriev I."/>
        </authorList>
    </citation>
    <scope>NUCLEOTIDE SEQUENCE [LARGE SCALE GENOMIC DNA]</scope>
    <source>
        <strain evidence="2 3">CCMP1102</strain>
    </source>
</reference>
<gene>
    <name evidence="2" type="ORF">FRACYDRAFT_242292</name>
</gene>
<dbReference type="KEGG" id="fcy:FRACYDRAFT_242292"/>
<feature type="compositionally biased region" description="Polar residues" evidence="1">
    <location>
        <begin position="185"/>
        <end position="199"/>
    </location>
</feature>
<feature type="region of interest" description="Disordered" evidence="1">
    <location>
        <begin position="850"/>
        <end position="905"/>
    </location>
</feature>
<dbReference type="EMBL" id="KV784361">
    <property type="protein sequence ID" value="OEU13940.1"/>
    <property type="molecule type" value="Genomic_DNA"/>
</dbReference>
<feature type="compositionally biased region" description="Low complexity" evidence="1">
    <location>
        <begin position="800"/>
        <end position="812"/>
    </location>
</feature>
<sequence>MHAGVERDYQNLLLEQEQQQELQPSYPNRLLQNELSFCYDALYLADTNQDYKVDNDEFVTFVQIMGPPGFLPRVDRYQELPLILQSNFIILTCLCLQMPTFDGGNSIDPQCCSQDPHIDVNGTHPGQVPTYEQEQYLYQVCFLTETSIERLLISDIPSAAPALTPSIVVVDTDKPSKTPTERPTSKNPTRTPTNRPSRSPTRKPTNKPTDTPTDVPSYEPTSSPTNEPTDRPTNEPTTEKPSNKPTDKPSYKPTDKPTDKPTTGMPTNEPSSMPADELTDEPSSEPTGKPTEEEEEVTPKPTNKPTNFFPLPTPPQTDTPTNEPTTTEGKLSDKPTDTPTTPEEPITSEPTREPNEEPTVEPTVKDDDVTSIPIVGKSPSPTDIPSSVPRMTLNPADAEPSVSPAAIIPPSTPLNAPSSPSISRAPTSISMEVATVNYGIAITDGNIQDVPSSSYEPDLVDSMNILAQQVADSMNAGTNDAAETTNRIRSLRYVVNQRSSSRSLVATIVIVNLPTTIDGTTITDCPSFVSSNDKCETVTASIQLDIVTNDPTPTSRRQLQDNSQSNDDVDPIAVKDSFQSALNRAIENDLLQVALDQVNPDSVVSVTTGKTGGTPISPAGIAGIVLAGLGGLIIGLLVIGTARRRSTGGNLSGGSAADSEFMQDVEEAEIKRAGELQGAVVTSIVEDHAYYATGAGDDDLNKGGGKFKTPSSISAEPAQSPELTVDSTSAAGIGALGAVAVVGTAAAISTSSSSENDKDGGQKSLPTSSTKGSSSPGKKKRPSNALYEVPGAKVMVFDDASSAGESESGWSSNQDGSSVDNSLGSIPPIALASAGVAIVAAGMHNEESVDETSSLVASPIRNRSAEQEQTSTASQSLSPINSLSPAHSQGSAFRPSPAHSYAGTEDSIHSTYSDLDDAIQKGDWAAVGVTAALLASQAYVDDDTYGSSKQSGSVLRKQKSLNPERAAELDLLVEAGDWEGVVAAAAKFDAQEALRGDAQSSQNSETGSVVSSTAGSHTSSGVSGSGGGSSTGTAPSNLSGSHTIDTTTSPSTYTATGLTATSDTASTRSKARKLNVIRDEVEALVVAVVPEEADNVDEMMTQFRGREEELVETLRSMQERQVAQKARKESQKSAKREAKAYVTDKKSNKEAFGAVDNTGHPADDMWMEEIENSESTALDDAAAAATSGLVLETPMEVDEEEEAKTMKAQLKEAINNEDWENVAEAAAGLSGHAYGHEEGDDTKEQNTDSESITSSTRSLEINTLVDKGDWDGVVAAASRYAEVGSNESSTPDDTEEEIVDDSTIEERRKRREERLKEEEEALEQAEIWGAIADQTKVEDQGKEEGASLAADWAIDQSLAALQKAEEDYDQDSADTNEKRDKDDGDGESL</sequence>
<feature type="region of interest" description="Disordered" evidence="1">
    <location>
        <begin position="170"/>
        <end position="388"/>
    </location>
</feature>
<feature type="region of interest" description="Disordered" evidence="1">
    <location>
        <begin position="1361"/>
        <end position="1389"/>
    </location>
</feature>
<feature type="region of interest" description="Disordered" evidence="1">
    <location>
        <begin position="1281"/>
        <end position="1346"/>
    </location>
</feature>
<feature type="region of interest" description="Disordered" evidence="1">
    <location>
        <begin position="749"/>
        <end position="787"/>
    </location>
</feature>
<feature type="compositionally biased region" description="Low complexity" evidence="1">
    <location>
        <begin position="299"/>
        <end position="310"/>
    </location>
</feature>
<feature type="compositionally biased region" description="Polar residues" evidence="1">
    <location>
        <begin position="867"/>
        <end position="891"/>
    </location>
</feature>
<feature type="compositionally biased region" description="Low complexity" evidence="1">
    <location>
        <begin position="337"/>
        <end position="349"/>
    </location>
</feature>
<feature type="region of interest" description="Disordered" evidence="1">
    <location>
        <begin position="1232"/>
        <end position="1256"/>
    </location>
</feature>
<feature type="compositionally biased region" description="Basic and acidic residues" evidence="1">
    <location>
        <begin position="1304"/>
        <end position="1317"/>
    </location>
</feature>
<dbReference type="OrthoDB" id="48635at2759"/>
<feature type="region of interest" description="Disordered" evidence="1">
    <location>
        <begin position="996"/>
        <end position="1072"/>
    </location>
</feature>
<feature type="compositionally biased region" description="Basic and acidic residues" evidence="1">
    <location>
        <begin position="1335"/>
        <end position="1345"/>
    </location>
</feature>
<dbReference type="Proteomes" id="UP000095751">
    <property type="component" value="Unassembled WGS sequence"/>
</dbReference>
<feature type="region of interest" description="Disordered" evidence="1">
    <location>
        <begin position="1122"/>
        <end position="1142"/>
    </location>
</feature>
<feature type="compositionally biased region" description="Low complexity" evidence="1">
    <location>
        <begin position="1004"/>
        <end position="1022"/>
    </location>
</feature>
<feature type="region of interest" description="Disordered" evidence="1">
    <location>
        <begin position="943"/>
        <end position="962"/>
    </location>
</feature>
<feature type="compositionally biased region" description="Basic and acidic residues" evidence="1">
    <location>
        <begin position="171"/>
        <end position="184"/>
    </location>
</feature>